<dbReference type="RefSeq" id="XP_065956452.1">
    <property type="nucleotide sequence ID" value="XM_066101369.1"/>
</dbReference>
<keyword evidence="3" id="KW-0482">Metalloprotease</keyword>
<proteinExistence type="predicted"/>
<keyword evidence="1" id="KW-0175">Coiled coil</keyword>
<accession>A0A7T6XK44</accession>
<feature type="region of interest" description="Disordered" evidence="2">
    <location>
        <begin position="468"/>
        <end position="517"/>
    </location>
</feature>
<dbReference type="AlphaFoldDB" id="A0A7T6XK44"/>
<dbReference type="GO" id="GO:0006508">
    <property type="term" value="P:proteolysis"/>
    <property type="evidence" value="ECO:0007669"/>
    <property type="project" value="UniProtKB-KW"/>
</dbReference>
<feature type="coiled-coil region" evidence="1">
    <location>
        <begin position="1"/>
        <end position="45"/>
    </location>
</feature>
<sequence length="773" mass="88100">MSTELDELRRLLAEEQRLRAEEQRLRAEEQRLRAEEQRLWVEEQRLRAEDRERTLKTSLPTFLDGLHTHLFLGLGVQQDKTKSTCGDPVNATNKLRPRKLKAWGSFAKEQVDIWRLLMDSSLVEDRLFTSLHTLEETGESIRRQLVGSELDLHHFLRQTVEDYISKIIEELYNDPTLRQVFGLRGSIRFENHSNTLSPERELEEGMQNIDIRGRRRSPRLAAQEQSASSNTATRDPRTPPPERSSRPGANQFCVYNIPSQSSESVHRIAAYIKEYKSPHKVKLGHIYEGLEDMDIDKVVEQEKNETLKVRFHRAIAGLLVQPYDYMIRAGTEMGVLSTGEADIYLRIGEDPGTLLYHLSVPKGDVGDYTGWDPHSSGPNRLHLTAVGQSLAFTLQALKLRPRNQAWRQQAINSLPRWKVVVADILGSIPDAEVPSSEYRPPRTNGFLRMSPIQLRRKRHNLIVGSCHSIDAQGNSDDDQPDPHTPSRDPRIYRNIERRHPPPTHPTHTPATQGSSAENNRRYCTLNCLRGLLYGGELDQACPNFLDHGTTRHVINAKSFIKLLRHQLSKTVNADCEVLGIHGSCGALLKVTLSSHGYTVPAKCTVPEFSEHLRHEAAIYDKLRPIQGIYIPFYLGSIDLVHPYSYDGIAILKHMMLLSPGGQPLDLALKEMTQNCLIAKMKESLSGIHRLNVLHKDPAPRNWLYNPESKKVVFFDFEMAEIIDLRPILGIISPNGKRKLTPYDGLDEKLLSGFARETNKAVQELRCWNRQVRF</sequence>
<organism evidence="3 4">
    <name type="scientific">Penicillium digitatum</name>
    <name type="common">Green mold</name>
    <dbReference type="NCBI Taxonomy" id="36651"/>
    <lineage>
        <taxon>Eukaryota</taxon>
        <taxon>Fungi</taxon>
        <taxon>Dikarya</taxon>
        <taxon>Ascomycota</taxon>
        <taxon>Pezizomycotina</taxon>
        <taxon>Eurotiomycetes</taxon>
        <taxon>Eurotiomycetidae</taxon>
        <taxon>Eurotiales</taxon>
        <taxon>Aspergillaceae</taxon>
        <taxon>Penicillium</taxon>
    </lineage>
</organism>
<dbReference type="GO" id="GO:0008237">
    <property type="term" value="F:metallopeptidase activity"/>
    <property type="evidence" value="ECO:0007669"/>
    <property type="project" value="UniProtKB-KW"/>
</dbReference>
<feature type="compositionally biased region" description="Basic and acidic residues" evidence="2">
    <location>
        <begin position="480"/>
        <end position="499"/>
    </location>
</feature>
<dbReference type="CDD" id="cd22265">
    <property type="entry name" value="UDM1_RNF168"/>
    <property type="match status" value="1"/>
</dbReference>
<name>A0A7T6XK44_PENDI</name>
<dbReference type="Proteomes" id="UP000595662">
    <property type="component" value="Chromosome 2"/>
</dbReference>
<evidence type="ECO:0000256" key="2">
    <source>
        <dbReference type="SAM" id="MobiDB-lite"/>
    </source>
</evidence>
<evidence type="ECO:0000313" key="3">
    <source>
        <dbReference type="EMBL" id="QQK42609.1"/>
    </source>
</evidence>
<feature type="compositionally biased region" description="Polar residues" evidence="2">
    <location>
        <begin position="223"/>
        <end position="232"/>
    </location>
</feature>
<dbReference type="InterPro" id="IPR011009">
    <property type="entry name" value="Kinase-like_dom_sf"/>
</dbReference>
<protein>
    <submittedName>
        <fullName evidence="3">Metalloprotease</fullName>
    </submittedName>
</protein>
<dbReference type="EMBL" id="CP060775">
    <property type="protein sequence ID" value="QQK42609.1"/>
    <property type="molecule type" value="Genomic_DNA"/>
</dbReference>
<reference evidence="3 4" key="1">
    <citation type="submission" date="2020-08" db="EMBL/GenBank/DDBJ databases">
        <title>The completed genome sequence of the pathogenic ascomycete fungus Penicillium digitatum.</title>
        <authorList>
            <person name="Wang M."/>
        </authorList>
    </citation>
    <scope>NUCLEOTIDE SEQUENCE [LARGE SCALE GENOMIC DNA]</scope>
    <source>
        <strain evidence="3 4">PdW03</strain>
    </source>
</reference>
<feature type="region of interest" description="Disordered" evidence="2">
    <location>
        <begin position="198"/>
        <end position="252"/>
    </location>
</feature>
<dbReference type="SUPFAM" id="SSF56112">
    <property type="entry name" value="Protein kinase-like (PK-like)"/>
    <property type="match status" value="1"/>
</dbReference>
<evidence type="ECO:0000313" key="4">
    <source>
        <dbReference type="Proteomes" id="UP000595662"/>
    </source>
</evidence>
<keyword evidence="3" id="KW-0378">Hydrolase</keyword>
<dbReference type="VEuPathDB" id="FungiDB:PDIP_01690"/>
<gene>
    <name evidence="3" type="ORF">Pdw03_6510</name>
</gene>
<evidence type="ECO:0000256" key="1">
    <source>
        <dbReference type="SAM" id="Coils"/>
    </source>
</evidence>
<keyword evidence="3" id="KW-0645">Protease</keyword>
<dbReference type="GeneID" id="90952857"/>